<dbReference type="InterPro" id="IPR007487">
    <property type="entry name" value="ABC_transpt-TYRBP-like"/>
</dbReference>
<evidence type="ECO:0000313" key="3">
    <source>
        <dbReference type="Proteomes" id="UP000190092"/>
    </source>
</evidence>
<accession>A0A1T4TM34</accession>
<dbReference type="OrthoDB" id="8202856at2"/>
<protein>
    <submittedName>
        <fullName evidence="2">Putative ABC transport system substrate-binding protein</fullName>
    </submittedName>
</protein>
<evidence type="ECO:0000256" key="1">
    <source>
        <dbReference type="SAM" id="SignalP"/>
    </source>
</evidence>
<dbReference type="EMBL" id="FUWJ01000022">
    <property type="protein sequence ID" value="SKA41573.1"/>
    <property type="molecule type" value="Genomic_DNA"/>
</dbReference>
<feature type="chain" id="PRO_5012323552" evidence="1">
    <location>
        <begin position="22"/>
        <end position="323"/>
    </location>
</feature>
<dbReference type="Gene3D" id="3.40.50.2300">
    <property type="match status" value="2"/>
</dbReference>
<proteinExistence type="predicted"/>
<dbReference type="PANTHER" id="PTHR35271">
    <property type="entry name" value="ABC TRANSPORTER, SUBSTRATE-BINDING LIPOPROTEIN-RELATED"/>
    <property type="match status" value="1"/>
</dbReference>
<dbReference type="PANTHER" id="PTHR35271:SF1">
    <property type="entry name" value="ABC TRANSPORTER, SUBSTRATE-BINDING LIPOPROTEIN"/>
    <property type="match status" value="1"/>
</dbReference>
<reference evidence="3" key="1">
    <citation type="submission" date="2017-02" db="EMBL/GenBank/DDBJ databases">
        <authorList>
            <person name="Varghese N."/>
            <person name="Submissions S."/>
        </authorList>
    </citation>
    <scope>NUCLEOTIDE SEQUENCE [LARGE SCALE GENOMIC DNA]</scope>
    <source>
        <strain evidence="3">ATCC 27094</strain>
    </source>
</reference>
<evidence type="ECO:0000313" key="2">
    <source>
        <dbReference type="EMBL" id="SKA41573.1"/>
    </source>
</evidence>
<dbReference type="Pfam" id="PF04392">
    <property type="entry name" value="ABC_sub_bind"/>
    <property type="match status" value="1"/>
</dbReference>
<organism evidence="2 3">
    <name type="scientific">Enhydrobacter aerosaccus</name>
    <dbReference type="NCBI Taxonomy" id="225324"/>
    <lineage>
        <taxon>Bacteria</taxon>
        <taxon>Pseudomonadati</taxon>
        <taxon>Pseudomonadota</taxon>
        <taxon>Alphaproteobacteria</taxon>
        <taxon>Hyphomicrobiales</taxon>
        <taxon>Enhydrobacter</taxon>
    </lineage>
</organism>
<dbReference type="CDD" id="cd06325">
    <property type="entry name" value="PBP1_ABC_unchar_transporter"/>
    <property type="match status" value="1"/>
</dbReference>
<keyword evidence="3" id="KW-1185">Reference proteome</keyword>
<dbReference type="Proteomes" id="UP000190092">
    <property type="component" value="Unassembled WGS sequence"/>
</dbReference>
<feature type="signal peptide" evidence="1">
    <location>
        <begin position="1"/>
        <end position="21"/>
    </location>
</feature>
<dbReference type="STRING" id="225324.SAMN02745126_06510"/>
<keyword evidence="1" id="KW-0732">Signal</keyword>
<gene>
    <name evidence="2" type="ORF">SAMN02745126_06510</name>
</gene>
<dbReference type="RefSeq" id="WP_085938240.1">
    <property type="nucleotide sequence ID" value="NZ_FUWJ01000022.1"/>
</dbReference>
<sequence>MKRRNLFVLSAGGALAAGAQAASLRRIGVLWHAASAEDERDYRPVLHKAFADLGYVEGETIVLEERYPAEQPDKYRLYAQQFADSRLDAIVAVTALGAAAAKQATSTIPIVFVFAADPVRQGLVSSLARPGGNATGLSLMSIDLTGKCLSLFKEAVPNLSRVGLLLEMDQPANGTLVPAYRAAADQLGLTLTPIEASTPASFETAFSALARAKVDGVVVGSGSLLFTERARIGALAQAHGLPSFVSIGEMVPYGALMSYGQDFPDYFRRAASYVDKILRGATPANLPVEQPTQLKLVLNRATASRLGLAFSPTLLAAADEVIE</sequence>
<name>A0A1T4TM34_9HYPH</name>
<dbReference type="AlphaFoldDB" id="A0A1T4TM34"/>